<evidence type="ECO:0000313" key="3">
    <source>
        <dbReference type="EMBL" id="JAD01944.1"/>
    </source>
</evidence>
<feature type="signal peptide" evidence="2">
    <location>
        <begin position="1"/>
        <end position="21"/>
    </location>
</feature>
<feature type="compositionally biased region" description="Pro residues" evidence="1">
    <location>
        <begin position="238"/>
        <end position="292"/>
    </location>
</feature>
<protein>
    <submittedName>
        <fullName evidence="3">Uncharacterized protein</fullName>
    </submittedName>
</protein>
<feature type="compositionally biased region" description="Low complexity" evidence="1">
    <location>
        <begin position="118"/>
        <end position="131"/>
    </location>
</feature>
<dbReference type="PROSITE" id="PS51257">
    <property type="entry name" value="PROKAR_LIPOPROTEIN"/>
    <property type="match status" value="1"/>
</dbReference>
<gene>
    <name evidence="3" type="ORF">g.13185</name>
</gene>
<accession>A0A0A1WS96</accession>
<reference evidence="3" key="1">
    <citation type="submission" date="2014-11" db="EMBL/GenBank/DDBJ databases">
        <authorList>
            <person name="Geib S."/>
        </authorList>
    </citation>
    <scope>NUCLEOTIDE SEQUENCE</scope>
</reference>
<feature type="compositionally biased region" description="Low complexity" evidence="1">
    <location>
        <begin position="164"/>
        <end position="181"/>
    </location>
</feature>
<dbReference type="AlphaFoldDB" id="A0A0A1WS96"/>
<feature type="compositionally biased region" description="Pro residues" evidence="1">
    <location>
        <begin position="85"/>
        <end position="99"/>
    </location>
</feature>
<keyword evidence="2" id="KW-0732">Signal</keyword>
<feature type="compositionally biased region" description="Low complexity" evidence="1">
    <location>
        <begin position="189"/>
        <end position="204"/>
    </location>
</feature>
<feature type="compositionally biased region" description="Pro residues" evidence="1">
    <location>
        <begin position="135"/>
        <end position="144"/>
    </location>
</feature>
<evidence type="ECO:0000256" key="1">
    <source>
        <dbReference type="SAM" id="MobiDB-lite"/>
    </source>
</evidence>
<reference evidence="3" key="2">
    <citation type="journal article" date="2015" name="Gigascience">
        <title>Reconstructing a comprehensive transcriptome assembly of a white-pupal translocated strain of the pest fruit fly Bactrocera cucurbitae.</title>
        <authorList>
            <person name="Sim S.B."/>
            <person name="Calla B."/>
            <person name="Hall B."/>
            <person name="DeRego T."/>
            <person name="Geib S.M."/>
        </authorList>
    </citation>
    <scope>NUCLEOTIDE SEQUENCE</scope>
</reference>
<feature type="chain" id="PRO_5001982631" evidence="2">
    <location>
        <begin position="22"/>
        <end position="331"/>
    </location>
</feature>
<evidence type="ECO:0000256" key="2">
    <source>
        <dbReference type="SAM" id="SignalP"/>
    </source>
</evidence>
<feature type="compositionally biased region" description="Pro residues" evidence="1">
    <location>
        <begin position="205"/>
        <end position="226"/>
    </location>
</feature>
<name>A0A0A1WS96_ZEUCU</name>
<feature type="region of interest" description="Disordered" evidence="1">
    <location>
        <begin position="116"/>
        <end position="295"/>
    </location>
</feature>
<proteinExistence type="predicted"/>
<feature type="region of interest" description="Disordered" evidence="1">
    <location>
        <begin position="62"/>
        <end position="102"/>
    </location>
</feature>
<sequence length="331" mass="36131">MRVVRVLFGVALFVGCCSTLAFSSDAGTKLDLQVRSRRSLDVGWLLRNLLLNSATASELKANVTRTIATAQPPPTTRRPRTTRPPTTPAPPPPPPPPLNPFFNKFALFAGSSDFWKQPTRATTTTTTTTEAPETETPPPPPPPTRRPRPRPKPFIRPPPGFNKPYGGYDYDYFYPSGYDGFLSRGNLRAGPADYDYDDTPAAQSAPPPSPSPPPPQPPPPSPPPAPRKNARNRQRPAAPLPPPAPTQPAPPPPPPPTRRRPAPPPAPTQPAPPPPPPPARRRPVPPQPPRVPPQSARLLYQYAQRDGNIRQLLIKCHKIGFTSSLCRYLIQ</sequence>
<organism evidence="3">
    <name type="scientific">Zeugodacus cucurbitae</name>
    <name type="common">Melon fruit fly</name>
    <name type="synonym">Bactrocera cucurbitae</name>
    <dbReference type="NCBI Taxonomy" id="28588"/>
    <lineage>
        <taxon>Eukaryota</taxon>
        <taxon>Metazoa</taxon>
        <taxon>Ecdysozoa</taxon>
        <taxon>Arthropoda</taxon>
        <taxon>Hexapoda</taxon>
        <taxon>Insecta</taxon>
        <taxon>Pterygota</taxon>
        <taxon>Neoptera</taxon>
        <taxon>Endopterygota</taxon>
        <taxon>Diptera</taxon>
        <taxon>Brachycera</taxon>
        <taxon>Muscomorpha</taxon>
        <taxon>Tephritoidea</taxon>
        <taxon>Tephritidae</taxon>
        <taxon>Zeugodacus</taxon>
        <taxon>Zeugodacus</taxon>
    </lineage>
</organism>
<dbReference type="EMBL" id="GBXI01012348">
    <property type="protein sequence ID" value="JAD01944.1"/>
    <property type="molecule type" value="Transcribed_RNA"/>
</dbReference>